<feature type="domain" description="Flagellar basal-body/hook protein C-terminal" evidence="7">
    <location>
        <begin position="447"/>
        <end position="484"/>
    </location>
</feature>
<comment type="caution">
    <text evidence="9">The sequence shown here is derived from an EMBL/GenBank/DDBJ whole genome shotgun (WGS) entry which is preliminary data.</text>
</comment>
<dbReference type="Pfam" id="PF22638">
    <property type="entry name" value="FlgK_D1"/>
    <property type="match status" value="1"/>
</dbReference>
<evidence type="ECO:0000259" key="7">
    <source>
        <dbReference type="Pfam" id="PF06429"/>
    </source>
</evidence>
<dbReference type="InterPro" id="IPR053927">
    <property type="entry name" value="FlgK_helical"/>
</dbReference>
<evidence type="ECO:0000313" key="10">
    <source>
        <dbReference type="Proteomes" id="UP001627408"/>
    </source>
</evidence>
<sequence length="484" mass="51118">MTISSALNSAMSGLHAASRASGLVSNNIANALSPGYARRTLSIGSSTVGNTGGVQINGINRQIDAQVIADRRLAGSEFGYRAATSDYMNRIENLIGTPDQQDSLAGRLAGFENNLIVASSRPDAIERLDSAALGARDLAHTINSIADGIQSSRTSADRSIADQVTRLNDALQSVQKLNSQIIAANGRHNDTSGLQDQRQVLIDSISEMVPVRMLDRDRGAVALYTTGGAILLDGRAAEIGFEPSNVVTPFMSITDGSLSGLTINGYSVNTTSTSGRLHGGTLGAQFEIRDELAPDAQTQIDALARDMIERFESNTVDPTLAAGQPGLFTDAGAVLDPAFELGLANRLSLNALVDPARDGETWRIRDGLGATLPGLSGDATLINALSDTLTQTRLTSSGSFGTAALSATDVTARLASQIGASRLREDEQLSFASAQFYELTELELANGVDTDVELQNLMIIEQAYAANARVIETVDQMFDTLLRI</sequence>
<keyword evidence="5" id="KW-0964">Secreted</keyword>
<name>A0ABW8UQU8_9RHOB</name>
<comment type="subcellular location">
    <subcellularLocation>
        <location evidence="1">Bacterial flagellum</location>
    </subcellularLocation>
    <subcellularLocation>
        <location evidence="2">Secreted</location>
    </subcellularLocation>
</comment>
<dbReference type="InterPro" id="IPR010930">
    <property type="entry name" value="Flg_bb/hook_C_dom"/>
</dbReference>
<dbReference type="PANTHER" id="PTHR30033:SF1">
    <property type="entry name" value="FLAGELLAR HOOK-ASSOCIATED PROTEIN 1"/>
    <property type="match status" value="1"/>
</dbReference>
<dbReference type="Proteomes" id="UP001627408">
    <property type="component" value="Unassembled WGS sequence"/>
</dbReference>
<accession>A0ABW8UQU8</accession>
<dbReference type="RefSeq" id="WP_407591338.1">
    <property type="nucleotide sequence ID" value="NZ_JBHDIY010000002.1"/>
</dbReference>
<keyword evidence="9" id="KW-0966">Cell projection</keyword>
<evidence type="ECO:0000256" key="3">
    <source>
        <dbReference type="ARBA" id="ARBA00009677"/>
    </source>
</evidence>
<dbReference type="PANTHER" id="PTHR30033">
    <property type="entry name" value="FLAGELLAR HOOK-ASSOCIATED PROTEIN 1"/>
    <property type="match status" value="1"/>
</dbReference>
<gene>
    <name evidence="9" type="primary">flgK</name>
    <name evidence="9" type="ORF">ACERZ8_06275</name>
</gene>
<keyword evidence="9" id="KW-0969">Cilium</keyword>
<reference evidence="9 10" key="1">
    <citation type="submission" date="2024-08" db="EMBL/GenBank/DDBJ databases">
        <title>Tateyamaria sp. nov., isolated from marine algae.</title>
        <authorList>
            <person name="Choi B.J."/>
            <person name="Kim J.M."/>
            <person name="Lee J.K."/>
            <person name="Choi D.G."/>
            <person name="Bayburt H."/>
            <person name="Baek J.H."/>
            <person name="Han D.M."/>
            <person name="Jeon C.O."/>
        </authorList>
    </citation>
    <scope>NUCLEOTIDE SEQUENCE [LARGE SCALE GENOMIC DNA]</scope>
    <source>
        <strain evidence="9 10">KMU-156</strain>
    </source>
</reference>
<dbReference type="NCBIfam" id="TIGR02492">
    <property type="entry name" value="flgK_ends"/>
    <property type="match status" value="1"/>
</dbReference>
<evidence type="ECO:0000256" key="2">
    <source>
        <dbReference type="ARBA" id="ARBA00004613"/>
    </source>
</evidence>
<evidence type="ECO:0000259" key="8">
    <source>
        <dbReference type="Pfam" id="PF22638"/>
    </source>
</evidence>
<keyword evidence="9" id="KW-0282">Flagellum</keyword>
<organism evidence="9 10">
    <name type="scientific">Tateyamaria armeniaca</name>
    <dbReference type="NCBI Taxonomy" id="2518930"/>
    <lineage>
        <taxon>Bacteria</taxon>
        <taxon>Pseudomonadati</taxon>
        <taxon>Pseudomonadota</taxon>
        <taxon>Alphaproteobacteria</taxon>
        <taxon>Rhodobacterales</taxon>
        <taxon>Roseobacteraceae</taxon>
        <taxon>Tateyamaria</taxon>
    </lineage>
</organism>
<keyword evidence="10" id="KW-1185">Reference proteome</keyword>
<feature type="domain" description="Flagellar hook-associated protein FlgK helical" evidence="8">
    <location>
        <begin position="88"/>
        <end position="312"/>
    </location>
</feature>
<evidence type="ECO:0000256" key="4">
    <source>
        <dbReference type="ARBA" id="ARBA00016244"/>
    </source>
</evidence>
<dbReference type="SUPFAM" id="SSF64518">
    <property type="entry name" value="Phase 1 flagellin"/>
    <property type="match status" value="1"/>
</dbReference>
<evidence type="ECO:0000313" key="9">
    <source>
        <dbReference type="EMBL" id="MFL4469493.1"/>
    </source>
</evidence>
<keyword evidence="6" id="KW-0975">Bacterial flagellum</keyword>
<dbReference type="EMBL" id="JBHDIY010000002">
    <property type="protein sequence ID" value="MFL4469493.1"/>
    <property type="molecule type" value="Genomic_DNA"/>
</dbReference>
<comment type="similarity">
    <text evidence="3">Belongs to the flagella basal body rod proteins family.</text>
</comment>
<protein>
    <recommendedName>
        <fullName evidence="4">Flagellar hook-associated protein 1</fullName>
    </recommendedName>
</protein>
<evidence type="ECO:0000256" key="1">
    <source>
        <dbReference type="ARBA" id="ARBA00004365"/>
    </source>
</evidence>
<dbReference type="Pfam" id="PF06429">
    <property type="entry name" value="Flg_bbr_C"/>
    <property type="match status" value="1"/>
</dbReference>
<evidence type="ECO:0000256" key="5">
    <source>
        <dbReference type="ARBA" id="ARBA00022525"/>
    </source>
</evidence>
<proteinExistence type="inferred from homology"/>
<dbReference type="InterPro" id="IPR002371">
    <property type="entry name" value="FlgK"/>
</dbReference>
<evidence type="ECO:0000256" key="6">
    <source>
        <dbReference type="ARBA" id="ARBA00023143"/>
    </source>
</evidence>